<comment type="similarity">
    <text evidence="1">Belongs to the acyl coenzyme A hydrolase family.</text>
</comment>
<dbReference type="InterPro" id="IPR006683">
    <property type="entry name" value="Thioestr_dom"/>
</dbReference>
<dbReference type="PROSITE" id="PS51770">
    <property type="entry name" value="HOTDOG_ACOT"/>
    <property type="match status" value="1"/>
</dbReference>
<dbReference type="GO" id="GO:0052816">
    <property type="term" value="F:long-chain fatty acyl-CoA hydrolase activity"/>
    <property type="evidence" value="ECO:0007669"/>
    <property type="project" value="TreeGrafter"/>
</dbReference>
<dbReference type="PANTHER" id="PTHR11049:SF24">
    <property type="entry name" value="CYTOSOLIC ACYL COENZYME A THIOESTER HYDROLASE"/>
    <property type="match status" value="1"/>
</dbReference>
<dbReference type="GO" id="GO:0006637">
    <property type="term" value="P:acyl-CoA metabolic process"/>
    <property type="evidence" value="ECO:0007669"/>
    <property type="project" value="TreeGrafter"/>
</dbReference>
<dbReference type="GeneID" id="99063031"/>
<evidence type="ECO:0000313" key="6">
    <source>
        <dbReference type="Proteomes" id="UP000324497"/>
    </source>
</evidence>
<evidence type="ECO:0000259" key="4">
    <source>
        <dbReference type="PROSITE" id="PS51770"/>
    </source>
</evidence>
<dbReference type="AlphaFoldDB" id="A0A3S6R348"/>
<dbReference type="SUPFAM" id="SSF54637">
    <property type="entry name" value="Thioesterase/thiol ester dehydrase-isomerase"/>
    <property type="match status" value="1"/>
</dbReference>
<evidence type="ECO:0000313" key="5">
    <source>
        <dbReference type="EMBL" id="AUJ33127.1"/>
    </source>
</evidence>
<dbReference type="GO" id="GO:0005829">
    <property type="term" value="C:cytosol"/>
    <property type="evidence" value="ECO:0007669"/>
    <property type="project" value="TreeGrafter"/>
</dbReference>
<organism evidence="5 6">
    <name type="scientific">Liquorilactobacillus nagelii</name>
    <dbReference type="NCBI Taxonomy" id="82688"/>
    <lineage>
        <taxon>Bacteria</taxon>
        <taxon>Bacillati</taxon>
        <taxon>Bacillota</taxon>
        <taxon>Bacilli</taxon>
        <taxon>Lactobacillales</taxon>
        <taxon>Lactobacillaceae</taxon>
        <taxon>Liquorilactobacillus</taxon>
    </lineage>
</organism>
<dbReference type="InterPro" id="IPR040170">
    <property type="entry name" value="Cytosol_ACT"/>
</dbReference>
<dbReference type="PANTHER" id="PTHR11049">
    <property type="entry name" value="ACYL COENZYME A THIOESTER HYDROLASE"/>
    <property type="match status" value="1"/>
</dbReference>
<dbReference type="EMBL" id="CP018180">
    <property type="protein sequence ID" value="AUJ33127.1"/>
    <property type="molecule type" value="Genomic_DNA"/>
</dbReference>
<dbReference type="GO" id="GO:0009062">
    <property type="term" value="P:fatty acid catabolic process"/>
    <property type="evidence" value="ECO:0007669"/>
    <property type="project" value="TreeGrafter"/>
</dbReference>
<dbReference type="Proteomes" id="UP000324497">
    <property type="component" value="Chromosome"/>
</dbReference>
<evidence type="ECO:0000256" key="1">
    <source>
        <dbReference type="ARBA" id="ARBA00010458"/>
    </source>
</evidence>
<reference evidence="5 6" key="1">
    <citation type="submission" date="2016-11" db="EMBL/GenBank/DDBJ databases">
        <title>Interaction between Lactobacillus species and yeast in water kefir.</title>
        <authorList>
            <person name="Behr J."/>
            <person name="Xu D."/>
            <person name="Vogel R.F."/>
        </authorList>
    </citation>
    <scope>NUCLEOTIDE SEQUENCE [LARGE SCALE GENOMIC DNA]</scope>
    <source>
        <strain evidence="5 6">TMW 1.1827</strain>
    </source>
</reference>
<dbReference type="Gene3D" id="3.10.129.10">
    <property type="entry name" value="Hotdog Thioesterase"/>
    <property type="match status" value="1"/>
</dbReference>
<dbReference type="Pfam" id="PF03061">
    <property type="entry name" value="4HBT"/>
    <property type="match status" value="1"/>
</dbReference>
<accession>A0A3S6R348</accession>
<name>A0A3S6R348_9LACO</name>
<evidence type="ECO:0000256" key="2">
    <source>
        <dbReference type="ARBA" id="ARBA00022801"/>
    </source>
</evidence>
<feature type="domain" description="HotDog ACOT-type" evidence="4">
    <location>
        <begin position="8"/>
        <end position="120"/>
    </location>
</feature>
<keyword evidence="2 3" id="KW-0378">Hydrolase</keyword>
<dbReference type="KEGG" id="lng:BSQ50_00065"/>
<protein>
    <submittedName>
        <fullName evidence="5">Acyl-CoA thioesterase</fullName>
    </submittedName>
</protein>
<sequence length="163" mass="18090">MSVTITCQDTLAITEHRIINSDLNEHGTVYGGRLLELLDGTSSISAAHFARHLTVTAAVDQFNFIAPLKLHDSFKIISYVSGAGKRSIEVFAKIIGSQDTFGEKFLSATAFLTFVTPKLVTLPTLVSINEEEQVICKNYQQRHSLRQQQLAANKEFYSVINLD</sequence>
<keyword evidence="6" id="KW-1185">Reference proteome</keyword>
<dbReference type="InterPro" id="IPR033120">
    <property type="entry name" value="HOTDOG_ACOT"/>
</dbReference>
<evidence type="ECO:0000256" key="3">
    <source>
        <dbReference type="PROSITE-ProRule" id="PRU01106"/>
    </source>
</evidence>
<dbReference type="RefSeq" id="WP_083478431.1">
    <property type="nucleotide sequence ID" value="NZ_CP018180.1"/>
</dbReference>
<dbReference type="CDD" id="cd03442">
    <property type="entry name" value="BFIT_BACH"/>
    <property type="match status" value="1"/>
</dbReference>
<proteinExistence type="inferred from homology"/>
<dbReference type="InterPro" id="IPR029069">
    <property type="entry name" value="HotDog_dom_sf"/>
</dbReference>
<gene>
    <name evidence="5" type="ORF">BSQ50_00065</name>
</gene>